<dbReference type="CDD" id="cd19497">
    <property type="entry name" value="RecA-like_ClpX"/>
    <property type="match status" value="1"/>
</dbReference>
<feature type="binding site" evidence="6 7">
    <location>
        <position position="39"/>
    </location>
    <ligand>
        <name>Zn(2+)</name>
        <dbReference type="ChEBI" id="CHEBI:29105"/>
    </ligand>
</feature>
<dbReference type="SMART" id="SM00994">
    <property type="entry name" value="zf-C4_ClpX"/>
    <property type="match status" value="1"/>
</dbReference>
<dbReference type="RefSeq" id="WP_116017833.1">
    <property type="nucleotide sequence ID" value="NZ_QUOT01000001.1"/>
</dbReference>
<dbReference type="InterPro" id="IPR004487">
    <property type="entry name" value="Clp_protease_ATP-bd_su_ClpX"/>
</dbReference>
<keyword evidence="2 6" id="KW-0547">Nucleotide-binding</keyword>
<evidence type="ECO:0000259" key="8">
    <source>
        <dbReference type="PROSITE" id="PS51902"/>
    </source>
</evidence>
<dbReference type="GO" id="GO:0008270">
    <property type="term" value="F:zinc ion binding"/>
    <property type="evidence" value="ECO:0007669"/>
    <property type="project" value="UniProtKB-UniRule"/>
</dbReference>
<feature type="binding site" evidence="6 7">
    <location>
        <position position="20"/>
    </location>
    <ligand>
        <name>Zn(2+)</name>
        <dbReference type="ChEBI" id="CHEBI:29105"/>
    </ligand>
</feature>
<dbReference type="GO" id="GO:0051082">
    <property type="term" value="F:unfolded protein binding"/>
    <property type="evidence" value="ECO:0007669"/>
    <property type="project" value="UniProtKB-UniRule"/>
</dbReference>
<dbReference type="Pfam" id="PF10431">
    <property type="entry name" value="ClpB_D2-small"/>
    <property type="match status" value="1"/>
</dbReference>
<dbReference type="GO" id="GO:0005524">
    <property type="term" value="F:ATP binding"/>
    <property type="evidence" value="ECO:0007669"/>
    <property type="project" value="UniProtKB-UniRule"/>
</dbReference>
<dbReference type="FunFam" id="3.40.50.300:FF:000005">
    <property type="entry name" value="ATP-dependent Clp protease ATP-binding subunit ClpX"/>
    <property type="match status" value="1"/>
</dbReference>
<dbReference type="InterPro" id="IPR010603">
    <property type="entry name" value="Znf_CppX_C4"/>
</dbReference>
<dbReference type="Proteomes" id="UP000256899">
    <property type="component" value="Unassembled WGS sequence"/>
</dbReference>
<dbReference type="InterPro" id="IPR003959">
    <property type="entry name" value="ATPase_AAA_core"/>
</dbReference>
<dbReference type="GO" id="GO:0051603">
    <property type="term" value="P:proteolysis involved in protein catabolic process"/>
    <property type="evidence" value="ECO:0007669"/>
    <property type="project" value="TreeGrafter"/>
</dbReference>
<dbReference type="PANTHER" id="PTHR48102:SF7">
    <property type="entry name" value="ATP-DEPENDENT CLP PROTEASE ATP-BINDING SUBUNIT CLPX-LIKE, MITOCHONDRIAL"/>
    <property type="match status" value="1"/>
</dbReference>
<dbReference type="InterPro" id="IPR046425">
    <property type="entry name" value="ClpX_bact"/>
</dbReference>
<evidence type="ECO:0000256" key="2">
    <source>
        <dbReference type="ARBA" id="ARBA00022741"/>
    </source>
</evidence>
<protein>
    <recommendedName>
        <fullName evidence="6">ATP-dependent Clp protease ATP-binding subunit ClpX</fullName>
    </recommendedName>
</protein>
<evidence type="ECO:0000313" key="9">
    <source>
        <dbReference type="EMBL" id="REL32337.1"/>
    </source>
</evidence>
<keyword evidence="9" id="KW-0645">Protease</keyword>
<dbReference type="FunFam" id="1.10.8.60:FF:000002">
    <property type="entry name" value="ATP-dependent Clp protease ATP-binding subunit ClpX"/>
    <property type="match status" value="1"/>
</dbReference>
<gene>
    <name evidence="6 9" type="primary">clpX</name>
    <name evidence="9" type="ORF">DXX94_17370</name>
</gene>
<evidence type="ECO:0000256" key="3">
    <source>
        <dbReference type="ARBA" id="ARBA00022833"/>
    </source>
</evidence>
<keyword evidence="9" id="KW-0378">Hydrolase</keyword>
<dbReference type="InterPro" id="IPR050052">
    <property type="entry name" value="ATP-dep_Clp_protease_ClpX"/>
</dbReference>
<sequence>MTDIKKGDGDSGKLLYCSFCGKSQHEVRKLIAGPSVFICDECVELCNDIIREEIKEIAPKQDKESLPSPMDIRASLDDYVIGQEHAKKVLAVAVYNHYKRLRNGDQHNGVELSKSNILLIGPTGSGKTLLAETLARLLDVPFTMADATTLTEAGYVGEDVENIIQKLLQKCDYDVEKAQRGIVYIDEIDKISRKSDNPSITRDVSGEGVQQALLKLIEGTIASVPPQGGRKHPQQEFLQVDTSKILFICGGAFAGLDKVIEQRCETGTGIGFGAEVRSKEENKSLTERFQEVEPEDLVKYGLIPEFIGRLPVVATLSELDEDALIQILQEPKNALTKQFTALFDMEDVELEFREDALKAIANKAMVRKTGARGLRSIVEGVLLDTMYELPSMENASKVVVDETVITGESKPIIIYETPQEQAASDS</sequence>
<dbReference type="GO" id="GO:0008233">
    <property type="term" value="F:peptidase activity"/>
    <property type="evidence" value="ECO:0007669"/>
    <property type="project" value="UniProtKB-KW"/>
</dbReference>
<keyword evidence="3 6" id="KW-0862">Zinc</keyword>
<dbReference type="PROSITE" id="PS51902">
    <property type="entry name" value="CLPX_ZB"/>
    <property type="match status" value="1"/>
</dbReference>
<evidence type="ECO:0000256" key="1">
    <source>
        <dbReference type="ARBA" id="ARBA00022723"/>
    </source>
</evidence>
<dbReference type="Gene3D" id="1.10.8.60">
    <property type="match status" value="1"/>
</dbReference>
<dbReference type="GO" id="GO:0140662">
    <property type="term" value="F:ATP-dependent protein folding chaperone"/>
    <property type="evidence" value="ECO:0007669"/>
    <property type="project" value="InterPro"/>
</dbReference>
<proteinExistence type="inferred from homology"/>
<dbReference type="Pfam" id="PF06689">
    <property type="entry name" value="zf-C4_ClpX"/>
    <property type="match status" value="1"/>
</dbReference>
<keyword evidence="10" id="KW-1185">Reference proteome</keyword>
<dbReference type="InterPro" id="IPR027417">
    <property type="entry name" value="P-loop_NTPase"/>
</dbReference>
<name>A0A3E0U6Y0_9GAMM</name>
<dbReference type="SMART" id="SM01086">
    <property type="entry name" value="ClpB_D2-small"/>
    <property type="match status" value="1"/>
</dbReference>
<keyword evidence="4 6" id="KW-0067">ATP-binding</keyword>
<dbReference type="HAMAP" id="MF_00175">
    <property type="entry name" value="ClpX"/>
    <property type="match status" value="1"/>
</dbReference>
<dbReference type="NCBIfam" id="NF003745">
    <property type="entry name" value="PRK05342.1"/>
    <property type="match status" value="1"/>
</dbReference>
<accession>A0A3E0U6Y0</accession>
<dbReference type="SMART" id="SM00382">
    <property type="entry name" value="AAA"/>
    <property type="match status" value="1"/>
</dbReference>
<comment type="caution">
    <text evidence="9">The sequence shown here is derived from an EMBL/GenBank/DDBJ whole genome shotgun (WGS) entry which is preliminary data.</text>
</comment>
<dbReference type="InterPro" id="IPR038366">
    <property type="entry name" value="Znf_CppX_C4_sf"/>
</dbReference>
<comment type="subunit">
    <text evidence="6">Component of the ClpX-ClpP complex. Forms a hexameric ring that, in the presence of ATP, binds to fourteen ClpP subunits assembled into a disk-like structure with a central cavity, resembling the structure of eukaryotic proteasomes.</text>
</comment>
<keyword evidence="5 6" id="KW-0143">Chaperone</keyword>
<comment type="similarity">
    <text evidence="6 7">Belongs to the ClpX chaperone family.</text>
</comment>
<reference evidence="10" key="1">
    <citation type="submission" date="2018-08" db="EMBL/GenBank/DDBJ databases">
        <title>Thalassotalea euphylliae genome.</title>
        <authorList>
            <person name="Summers S."/>
            <person name="Rice S.A."/>
            <person name="Freckelton M.L."/>
            <person name="Nedved B.T."/>
            <person name="Hadfield M.G."/>
        </authorList>
    </citation>
    <scope>NUCLEOTIDE SEQUENCE [LARGE SCALE GENOMIC DNA]</scope>
    <source>
        <strain evidence="10">H3</strain>
    </source>
</reference>
<comment type="function">
    <text evidence="6">ATP-dependent specificity component of the Clp protease. It directs the protease to specific substrates. Can perform chaperone functions in the absence of ClpP.</text>
</comment>
<evidence type="ECO:0000256" key="6">
    <source>
        <dbReference type="HAMAP-Rule" id="MF_00175"/>
    </source>
</evidence>
<dbReference type="NCBIfam" id="TIGR00382">
    <property type="entry name" value="clpX"/>
    <property type="match status" value="1"/>
</dbReference>
<feature type="binding site" evidence="6 7">
    <location>
        <position position="17"/>
    </location>
    <ligand>
        <name>Zn(2+)</name>
        <dbReference type="ChEBI" id="CHEBI:29105"/>
    </ligand>
</feature>
<dbReference type="InterPro" id="IPR059188">
    <property type="entry name" value="Znf_CLPX-like"/>
</dbReference>
<dbReference type="GO" id="GO:0009376">
    <property type="term" value="C:HslUV protease complex"/>
    <property type="evidence" value="ECO:0007669"/>
    <property type="project" value="TreeGrafter"/>
</dbReference>
<evidence type="ECO:0000256" key="5">
    <source>
        <dbReference type="ARBA" id="ARBA00023186"/>
    </source>
</evidence>
<dbReference type="GO" id="GO:0051301">
    <property type="term" value="P:cell division"/>
    <property type="evidence" value="ECO:0007669"/>
    <property type="project" value="TreeGrafter"/>
</dbReference>
<feature type="domain" description="ClpX-type ZB" evidence="8">
    <location>
        <begin position="5"/>
        <end position="58"/>
    </location>
</feature>
<keyword evidence="1 6" id="KW-0479">Metal-binding</keyword>
<evidence type="ECO:0000256" key="4">
    <source>
        <dbReference type="ARBA" id="ARBA00022840"/>
    </source>
</evidence>
<dbReference type="InterPro" id="IPR019489">
    <property type="entry name" value="Clp_ATPase_C"/>
</dbReference>
<dbReference type="SUPFAM" id="SSF57716">
    <property type="entry name" value="Glucocorticoid receptor-like (DNA-binding domain)"/>
    <property type="match status" value="1"/>
</dbReference>
<dbReference type="AlphaFoldDB" id="A0A3E0U6Y0"/>
<dbReference type="SUPFAM" id="SSF52540">
    <property type="entry name" value="P-loop containing nucleoside triphosphate hydrolases"/>
    <property type="match status" value="1"/>
</dbReference>
<evidence type="ECO:0000256" key="7">
    <source>
        <dbReference type="PROSITE-ProRule" id="PRU01250"/>
    </source>
</evidence>
<dbReference type="EMBL" id="QUOT01000001">
    <property type="protein sequence ID" value="REL32337.1"/>
    <property type="molecule type" value="Genomic_DNA"/>
</dbReference>
<evidence type="ECO:0000313" key="10">
    <source>
        <dbReference type="Proteomes" id="UP000256899"/>
    </source>
</evidence>
<dbReference type="GO" id="GO:0046983">
    <property type="term" value="F:protein dimerization activity"/>
    <property type="evidence" value="ECO:0007669"/>
    <property type="project" value="UniProtKB-UniRule"/>
</dbReference>
<dbReference type="InterPro" id="IPR003593">
    <property type="entry name" value="AAA+_ATPase"/>
</dbReference>
<organism evidence="9 10">
    <name type="scientific">Thalassotalea euphylliae</name>
    <dbReference type="NCBI Taxonomy" id="1655234"/>
    <lineage>
        <taxon>Bacteria</taxon>
        <taxon>Pseudomonadati</taxon>
        <taxon>Pseudomonadota</taxon>
        <taxon>Gammaproteobacteria</taxon>
        <taxon>Alteromonadales</taxon>
        <taxon>Colwelliaceae</taxon>
        <taxon>Thalassotalea</taxon>
    </lineage>
</organism>
<dbReference type="Gene3D" id="3.40.50.300">
    <property type="entry name" value="P-loop containing nucleotide triphosphate hydrolases"/>
    <property type="match status" value="1"/>
</dbReference>
<dbReference type="Gene3D" id="6.20.220.10">
    <property type="entry name" value="ClpX chaperone, C4-type zinc finger domain"/>
    <property type="match status" value="1"/>
</dbReference>
<dbReference type="GO" id="GO:0016887">
    <property type="term" value="F:ATP hydrolysis activity"/>
    <property type="evidence" value="ECO:0007669"/>
    <property type="project" value="InterPro"/>
</dbReference>
<feature type="binding site" evidence="6 7">
    <location>
        <position position="42"/>
    </location>
    <ligand>
        <name>Zn(2+)</name>
        <dbReference type="ChEBI" id="CHEBI:29105"/>
    </ligand>
</feature>
<feature type="binding site" evidence="6">
    <location>
        <begin position="122"/>
        <end position="129"/>
    </location>
    <ligand>
        <name>ATP</name>
        <dbReference type="ChEBI" id="CHEBI:30616"/>
    </ligand>
</feature>
<dbReference type="Pfam" id="PF07724">
    <property type="entry name" value="AAA_2"/>
    <property type="match status" value="1"/>
</dbReference>
<dbReference type="PANTHER" id="PTHR48102">
    <property type="entry name" value="ATP-DEPENDENT CLP PROTEASE ATP-BINDING SUBUNIT CLPX-LIKE, MITOCHONDRIAL-RELATED"/>
    <property type="match status" value="1"/>
</dbReference>